<keyword evidence="3" id="KW-1003">Cell membrane</keyword>
<keyword evidence="7" id="KW-0805">Transcription regulation</keyword>
<dbReference type="InterPro" id="IPR004474">
    <property type="entry name" value="LytR_CpsA_psr"/>
</dbReference>
<sequence>MTETNDKRLEYRRKRRKRKKRRRFLVIFLLLIIAIGGYSVYQWYQAKSTAEEKQPKEEYEFHGAEETADNFNVLMLGDDSRGDEPARTDTIMIAHYDSSSKRPKIVSIMRDTYVEIPGHGYNKINAAYAIGGPDLLRETISHNFGVDLHYYAIVGFEGFVDVVNTIAPDGIEATVTPEMVQDEKALGIQLEEGTQKLNGKELLAYARFRHDDKSDFGRVQRQQEVIKKLTDKVKSVSTVTKLPELVGFAQGYVDTNVRTGLITSMAKDVVLGNTKEFETLRIPEDGSYEDVRYEGVGLALSIDVEHNAALMQDFLHDE</sequence>
<comment type="similarity">
    <text evidence="2">Belongs to the LytR/CpsA/Psr (LCP) family.</text>
</comment>
<keyword evidence="6 12" id="KW-1133">Transmembrane helix</keyword>
<evidence type="ECO:0000256" key="6">
    <source>
        <dbReference type="ARBA" id="ARBA00022989"/>
    </source>
</evidence>
<evidence type="ECO:0000256" key="3">
    <source>
        <dbReference type="ARBA" id="ARBA00022475"/>
    </source>
</evidence>
<dbReference type="RefSeq" id="WP_209366953.1">
    <property type="nucleotide sequence ID" value="NZ_CP046956.1"/>
</dbReference>
<comment type="function">
    <text evidence="10">Involved in SarA attenuation. Affects resistance to oxacillin and teicoplanin, as well as the synthesis of virulence factors.</text>
</comment>
<keyword evidence="9" id="KW-0804">Transcription</keyword>
<dbReference type="Pfam" id="PF03816">
    <property type="entry name" value="LytR_cpsA_psr"/>
    <property type="match status" value="1"/>
</dbReference>
<dbReference type="Gene3D" id="3.40.630.190">
    <property type="entry name" value="LCP protein"/>
    <property type="match status" value="1"/>
</dbReference>
<reference evidence="14 15" key="1">
    <citation type="submission" date="2019-12" db="EMBL/GenBank/DDBJ databases">
        <title>The whole genome sequencing of a strain isolated from a Mars analog, Dalangtan Playa.</title>
        <authorList>
            <person name="Huang T."/>
        </authorList>
    </citation>
    <scope>NUCLEOTIDE SEQUENCE [LARGE SCALE GENOMIC DNA]</scope>
    <source>
        <strain evidence="14 15">DP4-553-S</strain>
    </source>
</reference>
<evidence type="ECO:0000256" key="2">
    <source>
        <dbReference type="ARBA" id="ARBA00006068"/>
    </source>
</evidence>
<accession>A0ABX7VUL1</accession>
<organism evidence="14 15">
    <name type="scientific">Sediminibacillus dalangtanensis</name>
    <dbReference type="NCBI Taxonomy" id="2729421"/>
    <lineage>
        <taxon>Bacteria</taxon>
        <taxon>Bacillati</taxon>
        <taxon>Bacillota</taxon>
        <taxon>Bacilli</taxon>
        <taxon>Bacillales</taxon>
        <taxon>Bacillaceae</taxon>
        <taxon>Sediminibacillus</taxon>
    </lineage>
</organism>
<dbReference type="EMBL" id="CP046956">
    <property type="protein sequence ID" value="QTM98291.1"/>
    <property type="molecule type" value="Genomic_DNA"/>
</dbReference>
<evidence type="ECO:0000256" key="5">
    <source>
        <dbReference type="ARBA" id="ARBA00022968"/>
    </source>
</evidence>
<evidence type="ECO:0000256" key="12">
    <source>
        <dbReference type="SAM" id="Phobius"/>
    </source>
</evidence>
<dbReference type="PANTHER" id="PTHR33392:SF8">
    <property type="entry name" value="REGULATORY PROTEIN MSRR"/>
    <property type="match status" value="1"/>
</dbReference>
<evidence type="ECO:0000256" key="9">
    <source>
        <dbReference type="ARBA" id="ARBA00023163"/>
    </source>
</evidence>
<evidence type="ECO:0000256" key="7">
    <source>
        <dbReference type="ARBA" id="ARBA00023015"/>
    </source>
</evidence>
<keyword evidence="5" id="KW-0735">Signal-anchor</keyword>
<dbReference type="InterPro" id="IPR050922">
    <property type="entry name" value="LytR/CpsA/Psr_CW_biosynth"/>
</dbReference>
<dbReference type="Proteomes" id="UP000665043">
    <property type="component" value="Chromosome"/>
</dbReference>
<feature type="transmembrane region" description="Helical" evidence="12">
    <location>
        <begin position="24"/>
        <end position="44"/>
    </location>
</feature>
<dbReference type="NCBIfam" id="TIGR00350">
    <property type="entry name" value="lytR_cpsA_psr"/>
    <property type="match status" value="1"/>
</dbReference>
<evidence type="ECO:0000256" key="10">
    <source>
        <dbReference type="ARBA" id="ARBA00037178"/>
    </source>
</evidence>
<name>A0ABX7VUL1_9BACI</name>
<proteinExistence type="inferred from homology"/>
<gene>
    <name evidence="14" type="ORF">ERJ70_02545</name>
</gene>
<evidence type="ECO:0000256" key="1">
    <source>
        <dbReference type="ARBA" id="ARBA00004401"/>
    </source>
</evidence>
<comment type="subcellular location">
    <subcellularLocation>
        <location evidence="1">Cell membrane</location>
        <topology evidence="1">Single-pass type II membrane protein</topology>
    </subcellularLocation>
</comment>
<evidence type="ECO:0000313" key="15">
    <source>
        <dbReference type="Proteomes" id="UP000665043"/>
    </source>
</evidence>
<dbReference type="PANTHER" id="PTHR33392">
    <property type="entry name" value="POLYISOPRENYL-TEICHOIC ACID--PEPTIDOGLYCAN TEICHOIC ACID TRANSFERASE TAGU"/>
    <property type="match status" value="1"/>
</dbReference>
<feature type="domain" description="Cell envelope-related transcriptional attenuator" evidence="13">
    <location>
        <begin position="87"/>
        <end position="234"/>
    </location>
</feature>
<keyword evidence="8 12" id="KW-0472">Membrane</keyword>
<evidence type="ECO:0000256" key="4">
    <source>
        <dbReference type="ARBA" id="ARBA00022692"/>
    </source>
</evidence>
<protein>
    <recommendedName>
        <fullName evidence="11">Regulatory protein MsrR</fullName>
    </recommendedName>
</protein>
<keyword evidence="15" id="KW-1185">Reference proteome</keyword>
<evidence type="ECO:0000313" key="14">
    <source>
        <dbReference type="EMBL" id="QTM98291.1"/>
    </source>
</evidence>
<evidence type="ECO:0000256" key="8">
    <source>
        <dbReference type="ARBA" id="ARBA00023136"/>
    </source>
</evidence>
<keyword evidence="4 12" id="KW-0812">Transmembrane</keyword>
<evidence type="ECO:0000256" key="11">
    <source>
        <dbReference type="ARBA" id="ARBA00040752"/>
    </source>
</evidence>
<evidence type="ECO:0000259" key="13">
    <source>
        <dbReference type="Pfam" id="PF03816"/>
    </source>
</evidence>